<reference evidence="3" key="1">
    <citation type="submission" date="2020-10" db="EMBL/GenBank/DDBJ databases">
        <title>ChiBAC.</title>
        <authorList>
            <person name="Zenner C."/>
            <person name="Hitch T.C.A."/>
            <person name="Clavel T."/>
        </authorList>
    </citation>
    <scope>NUCLEOTIDE SEQUENCE</scope>
    <source>
        <strain evidence="3">DSM 107454</strain>
    </source>
</reference>
<dbReference type="Pfam" id="PF01522">
    <property type="entry name" value="Polysacc_deac_1"/>
    <property type="match status" value="1"/>
</dbReference>
<dbReference type="PROSITE" id="PS51677">
    <property type="entry name" value="NODB"/>
    <property type="match status" value="1"/>
</dbReference>
<evidence type="ECO:0000313" key="4">
    <source>
        <dbReference type="Proteomes" id="UP000806542"/>
    </source>
</evidence>
<feature type="domain" description="NodB homology" evidence="2">
    <location>
        <begin position="14"/>
        <end position="227"/>
    </location>
</feature>
<proteinExistence type="predicted"/>
<protein>
    <submittedName>
        <fullName evidence="3">Polysaccharide deacetylase family protein</fullName>
    </submittedName>
</protein>
<dbReference type="SUPFAM" id="SSF88713">
    <property type="entry name" value="Glycoside hydrolase/deacetylase"/>
    <property type="match status" value="1"/>
</dbReference>
<sequence length="279" mass="32008">MASLFMRFPGGKAKAFTMSYDDGVEQDIRLMEIMNKNGLKGTFNINAGLFAPEGTVYPKGQIHRRMTQQQIESLFKGSGQEVAIHGLFHPFLEQLPPGRAEWEIVEDRRRLEEIFGGTVRGMAYPFGTTSSDVVQMVKNAGIVYARTTVSTEGFGISEDWLRLPATCHHNNPRLMELGEKFMKAQSQSSPMMFYLWGHSYEFEQNDNWNVIENFAEQISGQSDIWYATNIEIFDYILAYRQLRFNVNMTLVENPTNTDLYFAWQNKDYMVPAGKTLMID</sequence>
<dbReference type="RefSeq" id="WP_226391417.1">
    <property type="nucleotide sequence ID" value="NZ_JADCKB010000001.1"/>
</dbReference>
<dbReference type="GO" id="GO:0005975">
    <property type="term" value="P:carbohydrate metabolic process"/>
    <property type="evidence" value="ECO:0007669"/>
    <property type="project" value="InterPro"/>
</dbReference>
<dbReference type="InterPro" id="IPR002509">
    <property type="entry name" value="NODB_dom"/>
</dbReference>
<name>A0A9D5M1A9_9FIRM</name>
<keyword evidence="1" id="KW-0732">Signal</keyword>
<dbReference type="AlphaFoldDB" id="A0A9D5M1A9"/>
<dbReference type="Proteomes" id="UP000806542">
    <property type="component" value="Unassembled WGS sequence"/>
</dbReference>
<dbReference type="InterPro" id="IPR051398">
    <property type="entry name" value="Polysacch_Deacetylase"/>
</dbReference>
<dbReference type="CDD" id="cd10967">
    <property type="entry name" value="CE4_GLA_like_6s"/>
    <property type="match status" value="1"/>
</dbReference>
<dbReference type="PANTHER" id="PTHR34216">
    <property type="match status" value="1"/>
</dbReference>
<dbReference type="PANTHER" id="PTHR34216:SF11">
    <property type="entry name" value="CHITOOLIGOSACCHARIDE DEACETYLASE"/>
    <property type="match status" value="1"/>
</dbReference>
<keyword evidence="4" id="KW-1185">Reference proteome</keyword>
<evidence type="ECO:0000259" key="2">
    <source>
        <dbReference type="PROSITE" id="PS51677"/>
    </source>
</evidence>
<dbReference type="GO" id="GO:0016810">
    <property type="term" value="F:hydrolase activity, acting on carbon-nitrogen (but not peptide) bonds"/>
    <property type="evidence" value="ECO:0007669"/>
    <property type="project" value="InterPro"/>
</dbReference>
<accession>A0A9D5M1A9</accession>
<evidence type="ECO:0000313" key="3">
    <source>
        <dbReference type="EMBL" id="MBE5038849.1"/>
    </source>
</evidence>
<dbReference type="InterPro" id="IPR011330">
    <property type="entry name" value="Glyco_hydro/deAcase_b/a-brl"/>
</dbReference>
<dbReference type="Gene3D" id="3.20.20.370">
    <property type="entry name" value="Glycoside hydrolase/deacetylase"/>
    <property type="match status" value="1"/>
</dbReference>
<gene>
    <name evidence="3" type="ORF">INF28_00010</name>
</gene>
<evidence type="ECO:0000256" key="1">
    <source>
        <dbReference type="ARBA" id="ARBA00022729"/>
    </source>
</evidence>
<dbReference type="EMBL" id="JADCKB010000001">
    <property type="protein sequence ID" value="MBE5038849.1"/>
    <property type="molecule type" value="Genomic_DNA"/>
</dbReference>
<comment type="caution">
    <text evidence="3">The sequence shown here is derived from an EMBL/GenBank/DDBJ whole genome shotgun (WGS) entry which is preliminary data.</text>
</comment>
<organism evidence="3 4">
    <name type="scientific">Ructibacterium gallinarum</name>
    <dbReference type="NCBI Taxonomy" id="2779355"/>
    <lineage>
        <taxon>Bacteria</taxon>
        <taxon>Bacillati</taxon>
        <taxon>Bacillota</taxon>
        <taxon>Clostridia</taxon>
        <taxon>Eubacteriales</taxon>
        <taxon>Oscillospiraceae</taxon>
        <taxon>Ructibacterium</taxon>
    </lineage>
</organism>